<sequence>MFRKLLVLFLLLAVVSQNAFALFGARPMGMGGAFTAIADDANAPYWNPAGIALNPEVSLTGSTMINNRNTFVGDNVGNLKMSYETEMNPFQWIAGVGLASMFALEGAKYLSDQGILKKGWGRAGEATAREESMAEQVKGTEEVVSLRQEAKKAVKAALWDLPWDLPWYRPHRHYYWEPRVSQAATKAQFALGVSWLNDYNPPLNQGTNWYTLTLASGFEQRVAVGGGVNFYNLQKISTGIRGIGADVDLGAIAKPVDYISFGIVTKGILTTDIAWQDGSSTRYEMLVNAGLAVKPIYSLTLAADVHNLFRTNQTYHYGAEAVLLPGLLGRAGISDGSKTVGLSLAVGNIIIDYALLGGIYNRSQMIGAAWRF</sequence>
<evidence type="ECO:0000256" key="1">
    <source>
        <dbReference type="SAM" id="SignalP"/>
    </source>
</evidence>
<feature type="chain" id="PRO_5009513450" description="DUF5723 domain-containing protein" evidence="1">
    <location>
        <begin position="22"/>
        <end position="372"/>
    </location>
</feature>
<feature type="signal peptide" evidence="1">
    <location>
        <begin position="1"/>
        <end position="21"/>
    </location>
</feature>
<dbReference type="AlphaFoldDB" id="A0A1F4Q054"/>
<name>A0A1F4Q054_UNCSA</name>
<reference evidence="2 3" key="1">
    <citation type="journal article" date="2016" name="Nat. Commun.">
        <title>Thousands of microbial genomes shed light on interconnected biogeochemical processes in an aquifer system.</title>
        <authorList>
            <person name="Anantharaman K."/>
            <person name="Brown C.T."/>
            <person name="Hug L.A."/>
            <person name="Sharon I."/>
            <person name="Castelle C.J."/>
            <person name="Probst A.J."/>
            <person name="Thomas B.C."/>
            <person name="Singh A."/>
            <person name="Wilkins M.J."/>
            <person name="Karaoz U."/>
            <person name="Brodie E.L."/>
            <person name="Williams K.H."/>
            <person name="Hubbard S.S."/>
            <person name="Banfield J.F."/>
        </authorList>
    </citation>
    <scope>NUCLEOTIDE SEQUENCE [LARGE SCALE GENOMIC DNA]</scope>
</reference>
<gene>
    <name evidence="2" type="ORF">A2625_08000</name>
</gene>
<dbReference type="Proteomes" id="UP000178724">
    <property type="component" value="Unassembled WGS sequence"/>
</dbReference>
<dbReference type="EMBL" id="METM01000026">
    <property type="protein sequence ID" value="OGB89413.1"/>
    <property type="molecule type" value="Genomic_DNA"/>
</dbReference>
<evidence type="ECO:0000313" key="2">
    <source>
        <dbReference type="EMBL" id="OGB89413.1"/>
    </source>
</evidence>
<evidence type="ECO:0000313" key="3">
    <source>
        <dbReference type="Proteomes" id="UP000178724"/>
    </source>
</evidence>
<accession>A0A1F4Q054</accession>
<dbReference type="Gene3D" id="2.40.160.60">
    <property type="entry name" value="Outer membrane protein transport protein (OMPP1/FadL/TodX)"/>
    <property type="match status" value="1"/>
</dbReference>
<evidence type="ECO:0008006" key="4">
    <source>
        <dbReference type="Google" id="ProtNLM"/>
    </source>
</evidence>
<keyword evidence="1" id="KW-0732">Signal</keyword>
<proteinExistence type="predicted"/>
<protein>
    <recommendedName>
        <fullName evidence="4">DUF5723 domain-containing protein</fullName>
    </recommendedName>
</protein>
<organism evidence="2 3">
    <name type="scientific">candidate division WOR-1 bacterium RIFCSPHIGHO2_01_FULL_53_15</name>
    <dbReference type="NCBI Taxonomy" id="1802564"/>
    <lineage>
        <taxon>Bacteria</taxon>
        <taxon>Bacillati</taxon>
        <taxon>Saganbacteria</taxon>
    </lineage>
</organism>
<comment type="caution">
    <text evidence="2">The sequence shown here is derived from an EMBL/GenBank/DDBJ whole genome shotgun (WGS) entry which is preliminary data.</text>
</comment>